<dbReference type="InterPro" id="IPR018389">
    <property type="entry name" value="DctP_fam"/>
</dbReference>
<protein>
    <submittedName>
        <fullName evidence="5">Putative TRAP dicarboxylate transporter periplasmic protein</fullName>
    </submittedName>
</protein>
<keyword evidence="2" id="KW-0813">Transport</keyword>
<dbReference type="eggNOG" id="COG1638">
    <property type="taxonomic scope" value="Bacteria"/>
</dbReference>
<keyword evidence="3 4" id="KW-0732">Signal</keyword>
<gene>
    <name evidence="5" type="ORF">C41B8_01610</name>
</gene>
<evidence type="ECO:0000256" key="3">
    <source>
        <dbReference type="ARBA" id="ARBA00022729"/>
    </source>
</evidence>
<evidence type="ECO:0000313" key="5">
    <source>
        <dbReference type="EMBL" id="KEZ79405.1"/>
    </source>
</evidence>
<dbReference type="Proteomes" id="UP000028302">
    <property type="component" value="Unassembled WGS sequence"/>
</dbReference>
<evidence type="ECO:0000256" key="2">
    <source>
        <dbReference type="ARBA" id="ARBA00022448"/>
    </source>
</evidence>
<dbReference type="GO" id="GO:0055085">
    <property type="term" value="P:transmembrane transport"/>
    <property type="evidence" value="ECO:0007669"/>
    <property type="project" value="InterPro"/>
</dbReference>
<dbReference type="PANTHER" id="PTHR33376:SF7">
    <property type="entry name" value="C4-DICARBOXYLATE-BINDING PROTEIN DCTB"/>
    <property type="match status" value="1"/>
</dbReference>
<comment type="caution">
    <text evidence="5">The sequence shown here is derived from an EMBL/GenBank/DDBJ whole genome shotgun (WGS) entry which is preliminary data.</text>
</comment>
<organism evidence="5 6">
    <name type="scientific">Salinisphaera hydrothermalis (strain C41B8)</name>
    <dbReference type="NCBI Taxonomy" id="1304275"/>
    <lineage>
        <taxon>Bacteria</taxon>
        <taxon>Pseudomonadati</taxon>
        <taxon>Pseudomonadota</taxon>
        <taxon>Gammaproteobacteria</taxon>
        <taxon>Salinisphaerales</taxon>
        <taxon>Salinisphaeraceae</taxon>
        <taxon>Salinisphaera</taxon>
    </lineage>
</organism>
<dbReference type="InterPro" id="IPR038404">
    <property type="entry name" value="TRAP_DctP_sf"/>
</dbReference>
<dbReference type="NCBIfam" id="NF037995">
    <property type="entry name" value="TRAP_S1"/>
    <property type="match status" value="1"/>
</dbReference>
<proteinExistence type="inferred from homology"/>
<feature type="chain" id="PRO_5001776701" evidence="4">
    <location>
        <begin position="21"/>
        <end position="329"/>
    </location>
</feature>
<dbReference type="Pfam" id="PF03480">
    <property type="entry name" value="DctP"/>
    <property type="match status" value="1"/>
</dbReference>
<feature type="signal peptide" evidence="4">
    <location>
        <begin position="1"/>
        <end position="20"/>
    </location>
</feature>
<keyword evidence="6" id="KW-1185">Reference proteome</keyword>
<comment type="similarity">
    <text evidence="1">Belongs to the bacterial solute-binding protein 7 family.</text>
</comment>
<sequence length="329" mass="35941">MLTAVISGAALAATSHTASAADLTVRLAWYMPPNTAVADQGQEIADKIKSMSHGSIDVQTFPSGSLLKESNIGQGVANNTANMVISGMHWWSNQAPALQWDTIPFLVDDASSLLKKLHGPLGQDVNHELNRFGTQVIGWSFYGYALSYINNKHPVKVPSDLKGLKLRSEGKLSAQFLKSQGATPVAMDSSEVYTAMQRGTLDGGVSGLSSIVSRKWYEVGKYVTAIHYAPLVYPVQVNRQWWMSLKPEQRDLIKKAVASTEGDAVAAIEKEFKHDIALMKKNGNQVYRPTNAQLKTWQEATQAQARKNYLKDAGAKGKKILHDIDASSK</sequence>
<evidence type="ECO:0000256" key="4">
    <source>
        <dbReference type="SAM" id="SignalP"/>
    </source>
</evidence>
<accession>A0A084IRS1</accession>
<dbReference type="PANTHER" id="PTHR33376">
    <property type="match status" value="1"/>
</dbReference>
<reference evidence="5 6" key="1">
    <citation type="submission" date="2013-03" db="EMBL/GenBank/DDBJ databases">
        <title>Salinisphaera hydrothermalis C41B8 Genome Sequencing.</title>
        <authorList>
            <person name="Li C."/>
            <person name="Lai Q."/>
            <person name="Shao Z."/>
        </authorList>
    </citation>
    <scope>NUCLEOTIDE SEQUENCE [LARGE SCALE GENOMIC DNA]</scope>
    <source>
        <strain evidence="5 6">C41B8</strain>
    </source>
</reference>
<name>A0A084IRS1_SALHC</name>
<dbReference type="EMBL" id="APNK01000001">
    <property type="protein sequence ID" value="KEZ79405.1"/>
    <property type="molecule type" value="Genomic_DNA"/>
</dbReference>
<evidence type="ECO:0000313" key="6">
    <source>
        <dbReference type="Proteomes" id="UP000028302"/>
    </source>
</evidence>
<dbReference type="Gene3D" id="3.40.190.170">
    <property type="entry name" value="Bacterial extracellular solute-binding protein, family 7"/>
    <property type="match status" value="1"/>
</dbReference>
<dbReference type="AlphaFoldDB" id="A0A084IRS1"/>
<evidence type="ECO:0000256" key="1">
    <source>
        <dbReference type="ARBA" id="ARBA00009023"/>
    </source>
</evidence>
<dbReference type="STRING" id="1304275.C41B8_01610"/>